<proteinExistence type="predicted"/>
<keyword evidence="2" id="KW-1185">Reference proteome</keyword>
<gene>
    <name evidence="1" type="ORF">GCM10022247_39830</name>
</gene>
<dbReference type="Proteomes" id="UP001501747">
    <property type="component" value="Unassembled WGS sequence"/>
</dbReference>
<evidence type="ECO:0000313" key="1">
    <source>
        <dbReference type="EMBL" id="GAA4013180.1"/>
    </source>
</evidence>
<protein>
    <submittedName>
        <fullName evidence="1">Uncharacterized protein</fullName>
    </submittedName>
</protein>
<accession>A0ABP7SL92</accession>
<reference evidence="2" key="1">
    <citation type="journal article" date="2019" name="Int. J. Syst. Evol. Microbiol.">
        <title>The Global Catalogue of Microorganisms (GCM) 10K type strain sequencing project: providing services to taxonomists for standard genome sequencing and annotation.</title>
        <authorList>
            <consortium name="The Broad Institute Genomics Platform"/>
            <consortium name="The Broad Institute Genome Sequencing Center for Infectious Disease"/>
            <person name="Wu L."/>
            <person name="Ma J."/>
        </authorList>
    </citation>
    <scope>NUCLEOTIDE SEQUENCE [LARGE SCALE GENOMIC DNA]</scope>
    <source>
        <strain evidence="2">JCM 17342</strain>
    </source>
</reference>
<name>A0ABP7SL92_9PSEU</name>
<comment type="caution">
    <text evidence="1">The sequence shown here is derived from an EMBL/GenBank/DDBJ whole genome shotgun (WGS) entry which is preliminary data.</text>
</comment>
<sequence>MKTYRTAPGPPPTPLFFAFGNHPMGQAAPKINASFDASNALNDPFSALGARCASAAHP</sequence>
<dbReference type="EMBL" id="BAABAL010000016">
    <property type="protein sequence ID" value="GAA4013180.1"/>
    <property type="molecule type" value="Genomic_DNA"/>
</dbReference>
<organism evidence="1 2">
    <name type="scientific">Allokutzneria multivorans</name>
    <dbReference type="NCBI Taxonomy" id="1142134"/>
    <lineage>
        <taxon>Bacteria</taxon>
        <taxon>Bacillati</taxon>
        <taxon>Actinomycetota</taxon>
        <taxon>Actinomycetes</taxon>
        <taxon>Pseudonocardiales</taxon>
        <taxon>Pseudonocardiaceae</taxon>
        <taxon>Allokutzneria</taxon>
    </lineage>
</organism>
<evidence type="ECO:0000313" key="2">
    <source>
        <dbReference type="Proteomes" id="UP001501747"/>
    </source>
</evidence>